<comment type="caution">
    <text evidence="1">The sequence shown here is derived from an EMBL/GenBank/DDBJ whole genome shotgun (WGS) entry which is preliminary data.</text>
</comment>
<name>A0A843TKB5_COLES</name>
<evidence type="ECO:0000313" key="1">
    <source>
        <dbReference type="EMBL" id="MQL69640.1"/>
    </source>
</evidence>
<evidence type="ECO:0000313" key="2">
    <source>
        <dbReference type="Proteomes" id="UP000652761"/>
    </source>
</evidence>
<protein>
    <submittedName>
        <fullName evidence="1">Uncharacterized protein</fullName>
    </submittedName>
</protein>
<organism evidence="1 2">
    <name type="scientific">Colocasia esculenta</name>
    <name type="common">Wild taro</name>
    <name type="synonym">Arum esculentum</name>
    <dbReference type="NCBI Taxonomy" id="4460"/>
    <lineage>
        <taxon>Eukaryota</taxon>
        <taxon>Viridiplantae</taxon>
        <taxon>Streptophyta</taxon>
        <taxon>Embryophyta</taxon>
        <taxon>Tracheophyta</taxon>
        <taxon>Spermatophyta</taxon>
        <taxon>Magnoliopsida</taxon>
        <taxon>Liliopsida</taxon>
        <taxon>Araceae</taxon>
        <taxon>Aroideae</taxon>
        <taxon>Colocasieae</taxon>
        <taxon>Colocasia</taxon>
    </lineage>
</organism>
<accession>A0A843TKB5</accession>
<dbReference type="AlphaFoldDB" id="A0A843TKB5"/>
<dbReference type="Proteomes" id="UP000652761">
    <property type="component" value="Unassembled WGS sequence"/>
</dbReference>
<proteinExistence type="predicted"/>
<gene>
    <name evidence="1" type="ORF">Taro_001948</name>
</gene>
<keyword evidence="2" id="KW-1185">Reference proteome</keyword>
<dbReference type="EMBL" id="NMUH01000043">
    <property type="protein sequence ID" value="MQL69640.1"/>
    <property type="molecule type" value="Genomic_DNA"/>
</dbReference>
<reference evidence="1" key="1">
    <citation type="submission" date="2017-07" db="EMBL/GenBank/DDBJ databases">
        <title>Taro Niue Genome Assembly and Annotation.</title>
        <authorList>
            <person name="Atibalentja N."/>
            <person name="Keating K."/>
            <person name="Fields C.J."/>
        </authorList>
    </citation>
    <scope>NUCLEOTIDE SEQUENCE</scope>
    <source>
        <strain evidence="1">Niue_2</strain>
        <tissue evidence="1">Leaf</tissue>
    </source>
</reference>
<sequence length="79" mass="8587">MNEIPRNHRAFEEVHEGYLGDPMLSAPTAKACTCLPPAFFCRVTKLVTVFASGLVVRSSSGGDFGLSLLAWPGQFRKTT</sequence>